<organism evidence="1 2">
    <name type="scientific">Macleaya cordata</name>
    <name type="common">Five-seeded plume-poppy</name>
    <name type="synonym">Bocconia cordata</name>
    <dbReference type="NCBI Taxonomy" id="56857"/>
    <lineage>
        <taxon>Eukaryota</taxon>
        <taxon>Viridiplantae</taxon>
        <taxon>Streptophyta</taxon>
        <taxon>Embryophyta</taxon>
        <taxon>Tracheophyta</taxon>
        <taxon>Spermatophyta</taxon>
        <taxon>Magnoliopsida</taxon>
        <taxon>Ranunculales</taxon>
        <taxon>Papaveraceae</taxon>
        <taxon>Papaveroideae</taxon>
        <taxon>Macleaya</taxon>
    </lineage>
</organism>
<keyword evidence="2" id="KW-1185">Reference proteome</keyword>
<gene>
    <name evidence="1" type="ORF">BVC80_8919g15</name>
</gene>
<comment type="caution">
    <text evidence="1">The sequence shown here is derived from an EMBL/GenBank/DDBJ whole genome shotgun (WGS) entry which is preliminary data.</text>
</comment>
<protein>
    <recommendedName>
        <fullName evidence="3">Protein kinase domain</fullName>
    </recommendedName>
</protein>
<dbReference type="InParanoid" id="A0A200Q830"/>
<dbReference type="Proteomes" id="UP000195402">
    <property type="component" value="Unassembled WGS sequence"/>
</dbReference>
<name>A0A200Q830_MACCD</name>
<reference evidence="1 2" key="1">
    <citation type="journal article" date="2017" name="Mol. Plant">
        <title>The Genome of Medicinal Plant Macleaya cordata Provides New Insights into Benzylisoquinoline Alkaloids Metabolism.</title>
        <authorList>
            <person name="Liu X."/>
            <person name="Liu Y."/>
            <person name="Huang P."/>
            <person name="Ma Y."/>
            <person name="Qing Z."/>
            <person name="Tang Q."/>
            <person name="Cao H."/>
            <person name="Cheng P."/>
            <person name="Zheng Y."/>
            <person name="Yuan Z."/>
            <person name="Zhou Y."/>
            <person name="Liu J."/>
            <person name="Tang Z."/>
            <person name="Zhuo Y."/>
            <person name="Zhang Y."/>
            <person name="Yu L."/>
            <person name="Huang J."/>
            <person name="Yang P."/>
            <person name="Peng Q."/>
            <person name="Zhang J."/>
            <person name="Jiang W."/>
            <person name="Zhang Z."/>
            <person name="Lin K."/>
            <person name="Ro D.K."/>
            <person name="Chen X."/>
            <person name="Xiong X."/>
            <person name="Shang Y."/>
            <person name="Huang S."/>
            <person name="Zeng J."/>
        </authorList>
    </citation>
    <scope>NUCLEOTIDE SEQUENCE [LARGE SCALE GENOMIC DNA]</scope>
    <source>
        <strain evidence="2">cv. BLH2017</strain>
        <tissue evidence="1">Root</tissue>
    </source>
</reference>
<dbReference type="EMBL" id="MVGT01002762">
    <property type="protein sequence ID" value="OVA06646.1"/>
    <property type="molecule type" value="Genomic_DNA"/>
</dbReference>
<evidence type="ECO:0000313" key="2">
    <source>
        <dbReference type="Proteomes" id="UP000195402"/>
    </source>
</evidence>
<sequence length="96" mass="10237">MVDPRIKGSLSSKSLSQFADIVSLCIQPEPEFRATMSEIVKALVHLIERSLEDVESVADGGGGDFVGGADDALEISFHTTYTGFVPSPGSTNQYIC</sequence>
<dbReference type="AlphaFoldDB" id="A0A200Q830"/>
<accession>A0A200Q830</accession>
<dbReference type="Gene3D" id="1.10.510.10">
    <property type="entry name" value="Transferase(Phosphotransferase) domain 1"/>
    <property type="match status" value="1"/>
</dbReference>
<evidence type="ECO:0008006" key="3">
    <source>
        <dbReference type="Google" id="ProtNLM"/>
    </source>
</evidence>
<dbReference type="STRING" id="56857.A0A200Q830"/>
<dbReference type="OrthoDB" id="1055097at2759"/>
<proteinExistence type="predicted"/>
<evidence type="ECO:0000313" key="1">
    <source>
        <dbReference type="EMBL" id="OVA06646.1"/>
    </source>
</evidence>